<feature type="compositionally biased region" description="Low complexity" evidence="1">
    <location>
        <begin position="37"/>
        <end position="61"/>
    </location>
</feature>
<reference evidence="2" key="1">
    <citation type="submission" date="2020-10" db="EMBL/GenBank/DDBJ databases">
        <authorList>
            <person name="Han B."/>
            <person name="Lu T."/>
            <person name="Zhao Q."/>
            <person name="Huang X."/>
            <person name="Zhao Y."/>
        </authorList>
    </citation>
    <scope>NUCLEOTIDE SEQUENCE</scope>
</reference>
<protein>
    <submittedName>
        <fullName evidence="2">Uncharacterized protein</fullName>
    </submittedName>
</protein>
<dbReference type="Proteomes" id="UP000604825">
    <property type="component" value="Unassembled WGS sequence"/>
</dbReference>
<accession>A0A811P9T7</accession>
<evidence type="ECO:0000256" key="1">
    <source>
        <dbReference type="SAM" id="MobiDB-lite"/>
    </source>
</evidence>
<comment type="caution">
    <text evidence="2">The sequence shown here is derived from an EMBL/GenBank/DDBJ whole genome shotgun (WGS) entry which is preliminary data.</text>
</comment>
<evidence type="ECO:0000313" key="3">
    <source>
        <dbReference type="Proteomes" id="UP000604825"/>
    </source>
</evidence>
<dbReference type="EMBL" id="CAJGYO010000006">
    <property type="protein sequence ID" value="CAD6239370.1"/>
    <property type="molecule type" value="Genomic_DNA"/>
</dbReference>
<feature type="region of interest" description="Disordered" evidence="1">
    <location>
        <begin position="1"/>
        <end position="74"/>
    </location>
</feature>
<evidence type="ECO:0000313" key="2">
    <source>
        <dbReference type="EMBL" id="CAD6239370.1"/>
    </source>
</evidence>
<feature type="compositionally biased region" description="Low complexity" evidence="1">
    <location>
        <begin position="1"/>
        <end position="17"/>
    </location>
</feature>
<proteinExistence type="predicted"/>
<sequence>MAGQTRPLARRAVALAPSHGRARCPRPPARRRGGPGAAAPRQGRGSMGPRRTAAPPARAAAPPAPRRSGGVDSNAVAATTSSELEHTACFFPFAACVFRRLPQHHLYHHHPGEANSIASIPLLVRARPPASAAPDERKVYSCSTPNSFLCFVMLRKLDIMVYLWLKFIAASNTDTFSNPTISGTSDPLYTNKMHD</sequence>
<organism evidence="2 3">
    <name type="scientific">Miscanthus lutarioriparius</name>
    <dbReference type="NCBI Taxonomy" id="422564"/>
    <lineage>
        <taxon>Eukaryota</taxon>
        <taxon>Viridiplantae</taxon>
        <taxon>Streptophyta</taxon>
        <taxon>Embryophyta</taxon>
        <taxon>Tracheophyta</taxon>
        <taxon>Spermatophyta</taxon>
        <taxon>Magnoliopsida</taxon>
        <taxon>Liliopsida</taxon>
        <taxon>Poales</taxon>
        <taxon>Poaceae</taxon>
        <taxon>PACMAD clade</taxon>
        <taxon>Panicoideae</taxon>
        <taxon>Andropogonodae</taxon>
        <taxon>Andropogoneae</taxon>
        <taxon>Saccharinae</taxon>
        <taxon>Miscanthus</taxon>
    </lineage>
</organism>
<feature type="compositionally biased region" description="Basic residues" evidence="1">
    <location>
        <begin position="20"/>
        <end position="33"/>
    </location>
</feature>
<gene>
    <name evidence="2" type="ORF">NCGR_LOCUS26342</name>
</gene>
<keyword evidence="3" id="KW-1185">Reference proteome</keyword>
<dbReference type="AlphaFoldDB" id="A0A811P9T7"/>
<name>A0A811P9T7_9POAL</name>